<dbReference type="InterPro" id="IPR036873">
    <property type="entry name" value="Rhodanese-like_dom_sf"/>
</dbReference>
<keyword evidence="2" id="KW-0548">Nucleotidyltransferase</keyword>
<gene>
    <name evidence="2" type="primary">moeZ_2</name>
    <name evidence="2" type="ORF">Mal64_09460</name>
</gene>
<accession>A0A5C5ZWC1</accession>
<dbReference type="PROSITE" id="PS50206">
    <property type="entry name" value="RHODANESE_3"/>
    <property type="match status" value="1"/>
</dbReference>
<dbReference type="GO" id="GO:0016779">
    <property type="term" value="F:nucleotidyltransferase activity"/>
    <property type="evidence" value="ECO:0007669"/>
    <property type="project" value="UniProtKB-KW"/>
</dbReference>
<dbReference type="AlphaFoldDB" id="A0A5C5ZWC1"/>
<organism evidence="2 3">
    <name type="scientific">Pseudobythopirellula maris</name>
    <dbReference type="NCBI Taxonomy" id="2527991"/>
    <lineage>
        <taxon>Bacteria</taxon>
        <taxon>Pseudomonadati</taxon>
        <taxon>Planctomycetota</taxon>
        <taxon>Planctomycetia</taxon>
        <taxon>Pirellulales</taxon>
        <taxon>Lacipirellulaceae</taxon>
        <taxon>Pseudobythopirellula</taxon>
    </lineage>
</organism>
<proteinExistence type="predicted"/>
<evidence type="ECO:0000313" key="2">
    <source>
        <dbReference type="EMBL" id="TWT90553.1"/>
    </source>
</evidence>
<dbReference type="SMART" id="SM00450">
    <property type="entry name" value="RHOD"/>
    <property type="match status" value="1"/>
</dbReference>
<feature type="domain" description="Rhodanese" evidence="1">
    <location>
        <begin position="19"/>
        <end position="109"/>
    </location>
</feature>
<dbReference type="Pfam" id="PF00581">
    <property type="entry name" value="Rhodanese"/>
    <property type="match status" value="1"/>
</dbReference>
<dbReference type="PANTHER" id="PTHR43031:SF17">
    <property type="entry name" value="SULFURTRANSFERASE YTWF-RELATED"/>
    <property type="match status" value="1"/>
</dbReference>
<dbReference type="SUPFAM" id="SSF52821">
    <property type="entry name" value="Rhodanese/Cell cycle control phosphatase"/>
    <property type="match status" value="1"/>
</dbReference>
<comment type="caution">
    <text evidence="2">The sequence shown here is derived from an EMBL/GenBank/DDBJ whole genome shotgun (WGS) entry which is preliminary data.</text>
</comment>
<dbReference type="RefSeq" id="WP_146397524.1">
    <property type="nucleotide sequence ID" value="NZ_SJPQ01000001.1"/>
</dbReference>
<keyword evidence="3" id="KW-1185">Reference proteome</keyword>
<dbReference type="PANTHER" id="PTHR43031">
    <property type="entry name" value="FAD-DEPENDENT OXIDOREDUCTASE"/>
    <property type="match status" value="1"/>
</dbReference>
<dbReference type="Gene3D" id="3.40.250.10">
    <property type="entry name" value="Rhodanese-like domain"/>
    <property type="match status" value="1"/>
</dbReference>
<sequence>MEEAPLEISCEQVRSLLQAGEPITLVDCREPSEHAIVAIDGAVLIPLAEIPSRCGELDAAAAGPLVVYCHHGMRSAQAAVWLRGQGFPAAQSMAGGVDRWALEIEPGIARY</sequence>
<dbReference type="InterPro" id="IPR001763">
    <property type="entry name" value="Rhodanese-like_dom"/>
</dbReference>
<dbReference type="OrthoDB" id="9800872at2"/>
<keyword evidence="2" id="KW-0808">Transferase</keyword>
<dbReference type="EMBL" id="SJPQ01000001">
    <property type="protein sequence ID" value="TWT90553.1"/>
    <property type="molecule type" value="Genomic_DNA"/>
</dbReference>
<dbReference type="Proteomes" id="UP000315440">
    <property type="component" value="Unassembled WGS sequence"/>
</dbReference>
<name>A0A5C5ZWC1_9BACT</name>
<dbReference type="InterPro" id="IPR050229">
    <property type="entry name" value="GlpE_sulfurtransferase"/>
</dbReference>
<protein>
    <submittedName>
        <fullName evidence="2">Putative adenylyltransferase/sulfurtransferase MoeZ</fullName>
    </submittedName>
</protein>
<evidence type="ECO:0000259" key="1">
    <source>
        <dbReference type="PROSITE" id="PS50206"/>
    </source>
</evidence>
<reference evidence="2 3" key="1">
    <citation type="submission" date="2019-02" db="EMBL/GenBank/DDBJ databases">
        <title>Deep-cultivation of Planctomycetes and their phenomic and genomic characterization uncovers novel biology.</title>
        <authorList>
            <person name="Wiegand S."/>
            <person name="Jogler M."/>
            <person name="Boedeker C."/>
            <person name="Pinto D."/>
            <person name="Vollmers J."/>
            <person name="Rivas-Marin E."/>
            <person name="Kohn T."/>
            <person name="Peeters S.H."/>
            <person name="Heuer A."/>
            <person name="Rast P."/>
            <person name="Oberbeckmann S."/>
            <person name="Bunk B."/>
            <person name="Jeske O."/>
            <person name="Meyerdierks A."/>
            <person name="Storesund J.E."/>
            <person name="Kallscheuer N."/>
            <person name="Luecker S."/>
            <person name="Lage O.M."/>
            <person name="Pohl T."/>
            <person name="Merkel B.J."/>
            <person name="Hornburger P."/>
            <person name="Mueller R.-W."/>
            <person name="Bruemmer F."/>
            <person name="Labrenz M."/>
            <person name="Spormann A.M."/>
            <person name="Op Den Camp H."/>
            <person name="Overmann J."/>
            <person name="Amann R."/>
            <person name="Jetten M.S.M."/>
            <person name="Mascher T."/>
            <person name="Medema M.H."/>
            <person name="Devos D.P."/>
            <person name="Kaster A.-K."/>
            <person name="Ovreas L."/>
            <person name="Rohde M."/>
            <person name="Galperin M.Y."/>
            <person name="Jogler C."/>
        </authorList>
    </citation>
    <scope>NUCLEOTIDE SEQUENCE [LARGE SCALE GENOMIC DNA]</scope>
    <source>
        <strain evidence="2 3">Mal64</strain>
    </source>
</reference>
<evidence type="ECO:0000313" key="3">
    <source>
        <dbReference type="Proteomes" id="UP000315440"/>
    </source>
</evidence>